<accession>A0ABV8PY21</accession>
<protein>
    <submittedName>
        <fullName evidence="1">Esterase family protein</fullName>
    </submittedName>
</protein>
<proteinExistence type="predicted"/>
<evidence type="ECO:0000313" key="2">
    <source>
        <dbReference type="Proteomes" id="UP001595906"/>
    </source>
</evidence>
<comment type="caution">
    <text evidence="1">The sequence shown here is derived from an EMBL/GenBank/DDBJ whole genome shotgun (WGS) entry which is preliminary data.</text>
</comment>
<dbReference type="Gene3D" id="3.40.50.1820">
    <property type="entry name" value="alpha/beta hydrolase"/>
    <property type="match status" value="1"/>
</dbReference>
<name>A0ABV8PY21_9BACT</name>
<keyword evidence="2" id="KW-1185">Reference proteome</keyword>
<organism evidence="1 2">
    <name type="scientific">Parasediminibacterium paludis</name>
    <dbReference type="NCBI Taxonomy" id="908966"/>
    <lineage>
        <taxon>Bacteria</taxon>
        <taxon>Pseudomonadati</taxon>
        <taxon>Bacteroidota</taxon>
        <taxon>Chitinophagia</taxon>
        <taxon>Chitinophagales</taxon>
        <taxon>Chitinophagaceae</taxon>
        <taxon>Parasediminibacterium</taxon>
    </lineage>
</organism>
<dbReference type="InterPro" id="IPR050583">
    <property type="entry name" value="Mycobacterial_A85_antigen"/>
</dbReference>
<dbReference type="Pfam" id="PF00756">
    <property type="entry name" value="Esterase"/>
    <property type="match status" value="1"/>
</dbReference>
<dbReference type="InterPro" id="IPR000801">
    <property type="entry name" value="Esterase-like"/>
</dbReference>
<evidence type="ECO:0000313" key="1">
    <source>
        <dbReference type="EMBL" id="MFC4232857.1"/>
    </source>
</evidence>
<sequence length="250" mass="29283">MSYQASHAVKRAYQKWYSPHLQRDMELLVFGDGGKPVLFFPTRTAHFYDYEDWKVIDALAPKIDARELQIICVDSVDKDSFYNKELHPSERIKRHELFEKYILTEVLPFIKQNNTNHQIISAGCSLGAYHAVNLAFRYPQLFSKVVGMSGRYDITIQLSFFEDLFEGYMDQQIFMHQPTQYLPHIKSEATLDKLKQLEIIIAIGETDAFLANNLLLDNILSEKGIQHEFFIWQGEAHKAQYWSQMVQLYF</sequence>
<dbReference type="EMBL" id="JBHSDC010000027">
    <property type="protein sequence ID" value="MFC4232857.1"/>
    <property type="molecule type" value="Genomic_DNA"/>
</dbReference>
<dbReference type="PANTHER" id="PTHR48098">
    <property type="entry name" value="ENTEROCHELIN ESTERASE-RELATED"/>
    <property type="match status" value="1"/>
</dbReference>
<reference evidence="2" key="1">
    <citation type="journal article" date="2019" name="Int. J. Syst. Evol. Microbiol.">
        <title>The Global Catalogue of Microorganisms (GCM) 10K type strain sequencing project: providing services to taxonomists for standard genome sequencing and annotation.</title>
        <authorList>
            <consortium name="The Broad Institute Genomics Platform"/>
            <consortium name="The Broad Institute Genome Sequencing Center for Infectious Disease"/>
            <person name="Wu L."/>
            <person name="Ma J."/>
        </authorList>
    </citation>
    <scope>NUCLEOTIDE SEQUENCE [LARGE SCALE GENOMIC DNA]</scope>
    <source>
        <strain evidence="2">CECT 8010</strain>
    </source>
</reference>
<gene>
    <name evidence="1" type="ORF">ACFOW1_13225</name>
</gene>
<dbReference type="Proteomes" id="UP001595906">
    <property type="component" value="Unassembled WGS sequence"/>
</dbReference>
<dbReference type="PANTHER" id="PTHR48098:SF3">
    <property type="entry name" value="IRON(III) ENTEROBACTIN ESTERASE"/>
    <property type="match status" value="1"/>
</dbReference>
<dbReference type="RefSeq" id="WP_379014874.1">
    <property type="nucleotide sequence ID" value="NZ_JBHSDC010000027.1"/>
</dbReference>
<dbReference type="SUPFAM" id="SSF53474">
    <property type="entry name" value="alpha/beta-Hydrolases"/>
    <property type="match status" value="1"/>
</dbReference>
<dbReference type="InterPro" id="IPR029058">
    <property type="entry name" value="AB_hydrolase_fold"/>
</dbReference>